<evidence type="ECO:0000313" key="1">
    <source>
        <dbReference type="EMBL" id="ABK76882.1"/>
    </source>
</evidence>
<sequence length="88" mass="10042">MSAKVSIEEAERIARLMRIEVDDHEVHMDEAQKMIVYMEILDEAAGAEEYSPRVVPHSELREDKAVPFEGALGCLRIRDGYVRSPRLS</sequence>
<accession>A0RU65</accession>
<reference evidence="1 2" key="1">
    <citation type="journal article" date="2006" name="Proc. Natl. Acad. Sci. U.S.A.">
        <title>Genomic analysis of the uncultivated marine crenarchaeote Cenarchaeum symbiosum.</title>
        <authorList>
            <person name="Hallam S.J."/>
            <person name="Konstantinidis K.T."/>
            <person name="Putnam N."/>
            <person name="Schleper C."/>
            <person name="Watanabe Y."/>
            <person name="Sugahara J."/>
            <person name="Preston C."/>
            <person name="de la Torre J."/>
            <person name="Richardson P.M."/>
            <person name="DeLong E.F."/>
        </authorList>
    </citation>
    <scope>NUCLEOTIDE SEQUENCE [LARGE SCALE GENOMIC DNA]</scope>
    <source>
        <strain evidence="2">A</strain>
    </source>
</reference>
<dbReference type="Proteomes" id="UP000000758">
    <property type="component" value="Chromosome"/>
</dbReference>
<gene>
    <name evidence="1" type="ordered locus">CENSYa_0240</name>
</gene>
<dbReference type="STRING" id="414004.CENSYa_0240"/>
<dbReference type="GO" id="GO:0006450">
    <property type="term" value="P:regulation of translational fidelity"/>
    <property type="evidence" value="ECO:0007669"/>
    <property type="project" value="InterPro"/>
</dbReference>
<organism evidence="1 2">
    <name type="scientific">Cenarchaeum symbiosum (strain A)</name>
    <dbReference type="NCBI Taxonomy" id="414004"/>
    <lineage>
        <taxon>Archaea</taxon>
        <taxon>Nitrososphaerota</taxon>
        <taxon>Candidatus Cenarchaeales</taxon>
        <taxon>Candidatus Cenarchaeaceae</taxon>
        <taxon>Candidatus Cenarchaeum</taxon>
    </lineage>
</organism>
<dbReference type="AlphaFoldDB" id="A0RU65"/>
<dbReference type="KEGG" id="csy:CENSYa_0240"/>
<evidence type="ECO:0008006" key="3">
    <source>
        <dbReference type="Google" id="ProtNLM"/>
    </source>
</evidence>
<protein>
    <recommendedName>
        <fullName evidence="3">Asp-tRNA(Asn)/Glu-tRNA(Gln) amidotransferase GatCAB subunit C</fullName>
    </recommendedName>
</protein>
<dbReference type="PATRIC" id="fig|414004.10.peg.210"/>
<dbReference type="EnsemblBacteria" id="ABK76882">
    <property type="protein sequence ID" value="ABK76882"/>
    <property type="gene ID" value="CENSYa_0240"/>
</dbReference>
<dbReference type="HOGENOM" id="CLU_189618_0_0_2"/>
<keyword evidence="2" id="KW-1185">Reference proteome</keyword>
<dbReference type="InterPro" id="IPR036113">
    <property type="entry name" value="Asp/Glu-ADT_sf_sub_c"/>
</dbReference>
<dbReference type="EMBL" id="DP000238">
    <property type="protein sequence ID" value="ABK76882.1"/>
    <property type="molecule type" value="Genomic_DNA"/>
</dbReference>
<proteinExistence type="predicted"/>
<dbReference type="SUPFAM" id="SSF141000">
    <property type="entry name" value="Glu-tRNAGln amidotransferase C subunit"/>
    <property type="match status" value="1"/>
</dbReference>
<evidence type="ECO:0000313" key="2">
    <source>
        <dbReference type="Proteomes" id="UP000000758"/>
    </source>
</evidence>
<name>A0RU65_CENSY</name>